<evidence type="ECO:0000256" key="7">
    <source>
        <dbReference type="ARBA" id="ARBA00022989"/>
    </source>
</evidence>
<dbReference type="RefSeq" id="WP_145253295.1">
    <property type="nucleotide sequence ID" value="NZ_CP036279.1"/>
</dbReference>
<dbReference type="PROSITE" id="PS51012">
    <property type="entry name" value="ABC_TM2"/>
    <property type="match status" value="1"/>
</dbReference>
<dbReference type="OrthoDB" id="9786910at2"/>
<dbReference type="GO" id="GO:0140359">
    <property type="term" value="F:ABC-type transporter activity"/>
    <property type="evidence" value="ECO:0007669"/>
    <property type="project" value="InterPro"/>
</dbReference>
<evidence type="ECO:0000256" key="2">
    <source>
        <dbReference type="ARBA" id="ARBA00007783"/>
    </source>
</evidence>
<protein>
    <recommendedName>
        <fullName evidence="9">Transport permease protein</fullName>
    </recommendedName>
</protein>
<feature type="transmembrane region" description="Helical" evidence="9">
    <location>
        <begin position="97"/>
        <end position="116"/>
    </location>
</feature>
<evidence type="ECO:0000256" key="8">
    <source>
        <dbReference type="ARBA" id="ARBA00023136"/>
    </source>
</evidence>
<feature type="transmembrane region" description="Helical" evidence="9">
    <location>
        <begin position="272"/>
        <end position="294"/>
    </location>
</feature>
<comment type="similarity">
    <text evidence="2 9">Belongs to the ABC-2 integral membrane protein family.</text>
</comment>
<keyword evidence="8 9" id="KW-0472">Membrane</keyword>
<keyword evidence="4 9" id="KW-1003">Cell membrane</keyword>
<evidence type="ECO:0000313" key="11">
    <source>
        <dbReference type="EMBL" id="QDU59246.1"/>
    </source>
</evidence>
<evidence type="ECO:0000259" key="10">
    <source>
        <dbReference type="PROSITE" id="PS51012"/>
    </source>
</evidence>
<keyword evidence="5" id="KW-0997">Cell inner membrane</keyword>
<evidence type="ECO:0000256" key="9">
    <source>
        <dbReference type="RuleBase" id="RU361157"/>
    </source>
</evidence>
<organism evidence="11 12">
    <name type="scientific">Kolteria novifilia</name>
    <dbReference type="NCBI Taxonomy" id="2527975"/>
    <lineage>
        <taxon>Bacteria</taxon>
        <taxon>Pseudomonadati</taxon>
        <taxon>Planctomycetota</taxon>
        <taxon>Planctomycetia</taxon>
        <taxon>Kolteriales</taxon>
        <taxon>Kolteriaceae</taxon>
        <taxon>Kolteria</taxon>
    </lineage>
</organism>
<dbReference type="PANTHER" id="PTHR30413:SF8">
    <property type="entry name" value="TRANSPORT PERMEASE PROTEIN"/>
    <property type="match status" value="1"/>
</dbReference>
<sequence length="329" mass="35767">MSGVDSDRAGEKETTSALEETPLTVIEPVSGWSGLDVRELWRFRDLLFFFAWRDVKVRYKQTILGVAWAILQPTLPAILITLALGRLAKLPSAGYPYPLFVFAGLLPWTLFATILTNATNSLTNSEHIVRKVYFPRLVLPLAAVGVAVVDFLLASIILVLLMVWFAVIPSWSIILLPLCAALVVLTGLAAGTLLAALSVYYRDFRHMIPLLVQALLFATPSIYLDVQSMEREHRSPPAVSSDADAATGANQVASETTSSEDDTQRGGGWLMVLFYANPLTAIIAAFRAAALGIACPWGPLLVSTGIVSIGSIVSLLIFRRIEHTFADVI</sequence>
<dbReference type="AlphaFoldDB" id="A0A518AX09"/>
<keyword evidence="7 9" id="KW-1133">Transmembrane helix</keyword>
<name>A0A518AX09_9BACT</name>
<gene>
    <name evidence="11" type="primary">tagG</name>
    <name evidence="11" type="ORF">Pan216_00730</name>
</gene>
<evidence type="ECO:0000256" key="4">
    <source>
        <dbReference type="ARBA" id="ARBA00022475"/>
    </source>
</evidence>
<dbReference type="KEGG" id="knv:Pan216_00730"/>
<dbReference type="Pfam" id="PF01061">
    <property type="entry name" value="ABC2_membrane"/>
    <property type="match status" value="1"/>
</dbReference>
<comment type="subcellular location">
    <subcellularLocation>
        <location evidence="1">Cell inner membrane</location>
        <topology evidence="1">Multi-pass membrane protein</topology>
    </subcellularLocation>
    <subcellularLocation>
        <location evidence="9">Cell membrane</location>
        <topology evidence="9">Multi-pass membrane protein</topology>
    </subcellularLocation>
</comment>
<evidence type="ECO:0000256" key="5">
    <source>
        <dbReference type="ARBA" id="ARBA00022519"/>
    </source>
</evidence>
<keyword evidence="6 9" id="KW-0812">Transmembrane</keyword>
<feature type="transmembrane region" description="Helical" evidence="9">
    <location>
        <begin position="300"/>
        <end position="318"/>
    </location>
</feature>
<dbReference type="Proteomes" id="UP000317093">
    <property type="component" value="Chromosome"/>
</dbReference>
<evidence type="ECO:0000256" key="1">
    <source>
        <dbReference type="ARBA" id="ARBA00004429"/>
    </source>
</evidence>
<feature type="transmembrane region" description="Helical" evidence="9">
    <location>
        <begin position="137"/>
        <end position="167"/>
    </location>
</feature>
<accession>A0A518AX09</accession>
<dbReference type="InterPro" id="IPR047817">
    <property type="entry name" value="ABC2_TM_bact-type"/>
</dbReference>
<evidence type="ECO:0000313" key="12">
    <source>
        <dbReference type="Proteomes" id="UP000317093"/>
    </source>
</evidence>
<evidence type="ECO:0000256" key="3">
    <source>
        <dbReference type="ARBA" id="ARBA00022448"/>
    </source>
</evidence>
<dbReference type="GO" id="GO:0005886">
    <property type="term" value="C:plasma membrane"/>
    <property type="evidence" value="ECO:0007669"/>
    <property type="project" value="UniProtKB-SubCell"/>
</dbReference>
<feature type="transmembrane region" description="Helical" evidence="9">
    <location>
        <begin position="173"/>
        <end position="201"/>
    </location>
</feature>
<reference evidence="11 12" key="1">
    <citation type="submission" date="2019-02" db="EMBL/GenBank/DDBJ databases">
        <title>Deep-cultivation of Planctomycetes and their phenomic and genomic characterization uncovers novel biology.</title>
        <authorList>
            <person name="Wiegand S."/>
            <person name="Jogler M."/>
            <person name="Boedeker C."/>
            <person name="Pinto D."/>
            <person name="Vollmers J."/>
            <person name="Rivas-Marin E."/>
            <person name="Kohn T."/>
            <person name="Peeters S.H."/>
            <person name="Heuer A."/>
            <person name="Rast P."/>
            <person name="Oberbeckmann S."/>
            <person name="Bunk B."/>
            <person name="Jeske O."/>
            <person name="Meyerdierks A."/>
            <person name="Storesund J.E."/>
            <person name="Kallscheuer N."/>
            <person name="Luecker S."/>
            <person name="Lage O.M."/>
            <person name="Pohl T."/>
            <person name="Merkel B.J."/>
            <person name="Hornburger P."/>
            <person name="Mueller R.-W."/>
            <person name="Bruemmer F."/>
            <person name="Labrenz M."/>
            <person name="Spormann A.M."/>
            <person name="Op den Camp H."/>
            <person name="Overmann J."/>
            <person name="Amann R."/>
            <person name="Jetten M.S.M."/>
            <person name="Mascher T."/>
            <person name="Medema M.H."/>
            <person name="Devos D.P."/>
            <person name="Kaster A.-K."/>
            <person name="Ovreas L."/>
            <person name="Rohde M."/>
            <person name="Galperin M.Y."/>
            <person name="Jogler C."/>
        </authorList>
    </citation>
    <scope>NUCLEOTIDE SEQUENCE [LARGE SCALE GENOMIC DNA]</scope>
    <source>
        <strain evidence="11 12">Pan216</strain>
    </source>
</reference>
<dbReference type="EMBL" id="CP036279">
    <property type="protein sequence ID" value="QDU59246.1"/>
    <property type="molecule type" value="Genomic_DNA"/>
</dbReference>
<dbReference type="PANTHER" id="PTHR30413">
    <property type="entry name" value="INNER MEMBRANE TRANSPORT PERMEASE"/>
    <property type="match status" value="1"/>
</dbReference>
<keyword evidence="3 9" id="KW-0813">Transport</keyword>
<proteinExistence type="inferred from homology"/>
<keyword evidence="12" id="KW-1185">Reference proteome</keyword>
<dbReference type="GO" id="GO:0015920">
    <property type="term" value="P:lipopolysaccharide transport"/>
    <property type="evidence" value="ECO:0007669"/>
    <property type="project" value="TreeGrafter"/>
</dbReference>
<evidence type="ECO:0000256" key="6">
    <source>
        <dbReference type="ARBA" id="ARBA00022692"/>
    </source>
</evidence>
<feature type="transmembrane region" description="Helical" evidence="9">
    <location>
        <begin position="63"/>
        <end position="85"/>
    </location>
</feature>
<dbReference type="InterPro" id="IPR013525">
    <property type="entry name" value="ABC2_TM"/>
</dbReference>
<feature type="domain" description="ABC transmembrane type-2" evidence="10">
    <location>
        <begin position="64"/>
        <end position="321"/>
    </location>
</feature>